<gene>
    <name evidence="2" type="ORF">Agabi119p4_1637</name>
</gene>
<feature type="region of interest" description="Disordered" evidence="1">
    <location>
        <begin position="1"/>
        <end position="114"/>
    </location>
</feature>
<feature type="compositionally biased region" description="Low complexity" evidence="1">
    <location>
        <begin position="282"/>
        <end position="292"/>
    </location>
</feature>
<feature type="compositionally biased region" description="Basic and acidic residues" evidence="1">
    <location>
        <begin position="617"/>
        <end position="627"/>
    </location>
</feature>
<reference evidence="2 3" key="1">
    <citation type="journal article" name="Sci. Rep.">
        <title>Telomere-to-telomere assembled and centromere annotated genomes of the two main subspecies of the button mushroom Agaricus bisporus reveal especially polymorphic chromosome ends.</title>
        <authorList>
            <person name="Sonnenberg A.S.M."/>
            <person name="Sedaghat-Telgerd N."/>
            <person name="Lavrijssen B."/>
            <person name="Ohm R.A."/>
            <person name="Hendrickx P.M."/>
            <person name="Scholtmeijer K."/>
            <person name="Baars J.J.P."/>
            <person name="van Peer A."/>
        </authorList>
    </citation>
    <scope>NUCLEOTIDE SEQUENCE [LARGE SCALE GENOMIC DNA]</scope>
    <source>
        <strain evidence="2 3">H119_p4</strain>
    </source>
</reference>
<feature type="compositionally biased region" description="Basic and acidic residues" evidence="1">
    <location>
        <begin position="672"/>
        <end position="712"/>
    </location>
</feature>
<evidence type="ECO:0000313" key="3">
    <source>
        <dbReference type="Proteomes" id="UP000629468"/>
    </source>
</evidence>
<accession>A0A8H7F7K8</accession>
<feature type="compositionally biased region" description="Low complexity" evidence="1">
    <location>
        <begin position="744"/>
        <end position="761"/>
    </location>
</feature>
<organism evidence="2 3">
    <name type="scientific">Agaricus bisporus var. burnettii</name>
    <dbReference type="NCBI Taxonomy" id="192524"/>
    <lineage>
        <taxon>Eukaryota</taxon>
        <taxon>Fungi</taxon>
        <taxon>Dikarya</taxon>
        <taxon>Basidiomycota</taxon>
        <taxon>Agaricomycotina</taxon>
        <taxon>Agaricomycetes</taxon>
        <taxon>Agaricomycetidae</taxon>
        <taxon>Agaricales</taxon>
        <taxon>Agaricineae</taxon>
        <taxon>Agaricaceae</taxon>
        <taxon>Agaricus</taxon>
    </lineage>
</organism>
<feature type="compositionally biased region" description="Low complexity" evidence="1">
    <location>
        <begin position="16"/>
        <end position="27"/>
    </location>
</feature>
<feature type="region of interest" description="Disordered" evidence="1">
    <location>
        <begin position="672"/>
        <end position="776"/>
    </location>
</feature>
<feature type="region of interest" description="Disordered" evidence="1">
    <location>
        <begin position="144"/>
        <end position="256"/>
    </location>
</feature>
<feature type="compositionally biased region" description="Basic and acidic residues" evidence="1">
    <location>
        <begin position="219"/>
        <end position="241"/>
    </location>
</feature>
<feature type="compositionally biased region" description="Polar residues" evidence="1">
    <location>
        <begin position="796"/>
        <end position="816"/>
    </location>
</feature>
<feature type="compositionally biased region" description="Polar residues" evidence="1">
    <location>
        <begin position="763"/>
        <end position="776"/>
    </location>
</feature>
<proteinExistence type="predicted"/>
<feature type="region of interest" description="Disordered" evidence="1">
    <location>
        <begin position="282"/>
        <end position="416"/>
    </location>
</feature>
<evidence type="ECO:0000313" key="2">
    <source>
        <dbReference type="EMBL" id="KAF7782261.1"/>
    </source>
</evidence>
<comment type="caution">
    <text evidence="2">The sequence shown here is derived from an EMBL/GenBank/DDBJ whole genome shotgun (WGS) entry which is preliminary data.</text>
</comment>
<feature type="compositionally biased region" description="Polar residues" evidence="1">
    <location>
        <begin position="144"/>
        <end position="155"/>
    </location>
</feature>
<sequence length="1288" mass="143008">MPFWKPNFKSKGKETGGSSSASDSGDSPISTAPSQAELPIPSRSFCPEQSIPPRLNDSTHSLNAGIGTSITKKLEQSDGSGTPMQSVQPLDYQPRDYRGLPPPSTSSKRIYSMPGPEEYDEYYTRNALETFKFGSPSITTMTDISSVDPLSSNDDFQPPAIDTTPRPSLAVYTEGARGLPSQMTGPFERVPTVNHRSMQSDTTFHTSSASPSGSSIVHPIDRSRSRRESSQERSSDDEPRVRYHRPPHVESLYSSTDDASFRSDFYMCDDEEFSDVDFEFSSSHLNNESSDSITPSGEDRFRVSHLSARRGSNPIPIPGAQVGHSQGRDREDSAATVKFPTPSAPGPSITGPASLTNVAPNPLSLPANSADWDQRRRAFQDRVESPTSTRSHPHPHVIDYTSAAGPSTAGPSTTQLGDVDLAKDFDPDEWKKLSHGIKNLSDFRDVRTGPTEVANGQGSWWPFAPNDARRPSVASTIHDTFQKHAMAYKDQDWSFQRDKADNDPGSKPKKLNVFIPFSERPRPTKRGPPWRGMTLGDIEYWRNELTGIYKVERMEVYANDTKPPQQRLAIHHSRDGVRQGSRSGPGIVRDRYNGPHTTVHKHSKAPAFSLSRHYRDKSHSKLGDRRNPSKIQPLRNAVYINGTKTRMILLAPRNVQEQYTCTATTRKLESHGFLDDPHRKGDPDRYRRLADEDEKQRLKDQSKREKELEKKARKDKGRVKVKGSETSPGTIERYSPTVKPNSIRSPSRPSTAPTSSCAPTAQAEWSNAPGSSPMQDAIRNTASAADLTVPAMECTKSSTSRVTVAVSQGTASTQKSMPAAEGLEHRSTSRTTSPPASLPSEISQPRSSSISIEQSTSTTSEITAVSLRRRYGGDHDEEDDVTDEEDKQIGLAPRRRKRTPHNEVYHSLSPESIDSFANQPDNHSRGLFSLISRNSSNRTLHHHDVPYNPPWLSAPSRPNSHDLQMQVVAGLNSSFQGVGLLPTDREMHETRQRRAKKQALDDTRTERQYTKEKDVFIDLPDEALYMLVPLWPSDTDPVSTKEHPFKIPELESAKRLYAVIYYKPWHESSKKKGREKSKKRLSPSSFEGFYMDDRNVLMTEFYIGARVVTYDDLQGSNIRVPELGLSVMGPLQEAFESAPVNKPRPKAPDQPDRKGKGKERTETKSFWDFIIGTYTCRDDPIEFLPDGFKKMALATQEEEIPTSNNASTSSLASVSSTASGALGANSAEQEIAPFAEPGASVDPQYPINSEEEPIEEPPIILTPMGRAVLEMAFMGAMAVTGFTPRPFW</sequence>
<evidence type="ECO:0000256" key="1">
    <source>
        <dbReference type="SAM" id="MobiDB-lite"/>
    </source>
</evidence>
<protein>
    <submittedName>
        <fullName evidence="2">Uncharacterized protein</fullName>
    </submittedName>
</protein>
<feature type="compositionally biased region" description="Basic and acidic residues" evidence="1">
    <location>
        <begin position="1146"/>
        <end position="1161"/>
    </location>
</feature>
<feature type="region of interest" description="Disordered" evidence="1">
    <location>
        <begin position="796"/>
        <end position="900"/>
    </location>
</feature>
<feature type="compositionally biased region" description="Polar residues" evidence="1">
    <location>
        <begin position="194"/>
        <end position="215"/>
    </location>
</feature>
<feature type="region of interest" description="Disordered" evidence="1">
    <location>
        <begin position="1136"/>
        <end position="1161"/>
    </location>
</feature>
<feature type="compositionally biased region" description="Low complexity" evidence="1">
    <location>
        <begin position="829"/>
        <end position="863"/>
    </location>
</feature>
<name>A0A8H7F7K8_AGABI</name>
<feature type="compositionally biased region" description="Acidic residues" evidence="1">
    <location>
        <begin position="875"/>
        <end position="886"/>
    </location>
</feature>
<dbReference type="EMBL" id="JABXXO010000003">
    <property type="protein sequence ID" value="KAF7782261.1"/>
    <property type="molecule type" value="Genomic_DNA"/>
</dbReference>
<dbReference type="Proteomes" id="UP000629468">
    <property type="component" value="Unassembled WGS sequence"/>
</dbReference>
<feature type="compositionally biased region" description="Basic and acidic residues" evidence="1">
    <location>
        <begin position="372"/>
        <end position="384"/>
    </location>
</feature>
<feature type="compositionally biased region" description="Polar residues" evidence="1">
    <location>
        <begin position="56"/>
        <end position="88"/>
    </location>
</feature>
<feature type="region of interest" description="Disordered" evidence="1">
    <location>
        <begin position="571"/>
        <end position="630"/>
    </location>
</feature>